<evidence type="ECO:0000256" key="1">
    <source>
        <dbReference type="SAM" id="MobiDB-lite"/>
    </source>
</evidence>
<dbReference type="RefSeq" id="WP_273742243.1">
    <property type="nucleotide sequence ID" value="NZ_JAQIVI010000786.1"/>
</dbReference>
<dbReference type="InterPro" id="IPR014985">
    <property type="entry name" value="WbqC"/>
</dbReference>
<accession>A0ABD5SXM1</accession>
<feature type="region of interest" description="Disordered" evidence="1">
    <location>
        <begin position="1"/>
        <end position="21"/>
    </location>
</feature>
<evidence type="ECO:0000313" key="2">
    <source>
        <dbReference type="EMBL" id="MFC6769612.1"/>
    </source>
</evidence>
<keyword evidence="3" id="KW-1185">Reference proteome</keyword>
<dbReference type="EMBL" id="JBHSWV010000786">
    <property type="protein sequence ID" value="MFC6769612.1"/>
    <property type="molecule type" value="Genomic_DNA"/>
</dbReference>
<dbReference type="Proteomes" id="UP001596383">
    <property type="component" value="Unassembled WGS sequence"/>
</dbReference>
<reference evidence="2 3" key="1">
    <citation type="journal article" date="2019" name="Int. J. Syst. Evol. Microbiol.">
        <title>The Global Catalogue of Microorganisms (GCM) 10K type strain sequencing project: providing services to taxonomists for standard genome sequencing and annotation.</title>
        <authorList>
            <consortium name="The Broad Institute Genomics Platform"/>
            <consortium name="The Broad Institute Genome Sequencing Center for Infectious Disease"/>
            <person name="Wu L."/>
            <person name="Ma J."/>
        </authorList>
    </citation>
    <scope>NUCLEOTIDE SEQUENCE [LARGE SCALE GENOMIC DNA]</scope>
    <source>
        <strain evidence="2 3">LMG 29247</strain>
    </source>
</reference>
<dbReference type="AlphaFoldDB" id="A0ABD5SXM1"/>
<feature type="compositionally biased region" description="Polar residues" evidence="1">
    <location>
        <begin position="11"/>
        <end position="21"/>
    </location>
</feature>
<proteinExistence type="predicted"/>
<sequence length="266" mass="30581">MNETGNEKTDQAATQRTRSTRVQRIEGRTVSNAISQADERTIAIHQPNYLPWIGYFHKIHRSDVFVFLDDVEYTSQSWINRNKIKTPDGWTWLTVPVRGSDGPIEEMDIASDVWRDAHRKSLQQNYGKAACFDEFADLFEETYAQSWDSLCELNVHLTRMIADRIGLECQFVRSSELDVTATNAERIVRLCDELDADRYLSGTGARSYLDRARFETRDISLEYQSVSHPRYEQRFDGFVPKLSIVDALMNVGSDGTNDLFDSMTDP</sequence>
<gene>
    <name evidence="2" type="ORF">ACFQE6_32610</name>
</gene>
<organism evidence="2 3">
    <name type="scientific">Natrinema soli</name>
    <dbReference type="NCBI Taxonomy" id="1930624"/>
    <lineage>
        <taxon>Archaea</taxon>
        <taxon>Methanobacteriati</taxon>
        <taxon>Methanobacteriota</taxon>
        <taxon>Stenosarchaea group</taxon>
        <taxon>Halobacteria</taxon>
        <taxon>Halobacteriales</taxon>
        <taxon>Natrialbaceae</taxon>
        <taxon>Natrinema</taxon>
    </lineage>
</organism>
<dbReference type="Pfam" id="PF08889">
    <property type="entry name" value="WbqC"/>
    <property type="match status" value="1"/>
</dbReference>
<feature type="compositionally biased region" description="Basic and acidic residues" evidence="1">
    <location>
        <begin position="1"/>
        <end position="10"/>
    </location>
</feature>
<comment type="caution">
    <text evidence="2">The sequence shown here is derived from an EMBL/GenBank/DDBJ whole genome shotgun (WGS) entry which is preliminary data.</text>
</comment>
<evidence type="ECO:0000313" key="3">
    <source>
        <dbReference type="Proteomes" id="UP001596383"/>
    </source>
</evidence>
<name>A0ABD5SXM1_9EURY</name>
<protein>
    <submittedName>
        <fullName evidence="2">WbqC family protein</fullName>
    </submittedName>
</protein>